<keyword evidence="2" id="KW-1185">Reference proteome</keyword>
<reference evidence="1" key="1">
    <citation type="submission" date="2023-10" db="EMBL/GenBank/DDBJ databases">
        <authorList>
            <person name="Guldener U."/>
        </authorList>
    </citation>
    <scope>NUCLEOTIDE SEQUENCE</scope>
    <source>
        <strain evidence="1">Mp4</strain>
    </source>
</reference>
<organism evidence="1 2">
    <name type="scientific">Melanopsichium pennsylvanicum</name>
    <dbReference type="NCBI Taxonomy" id="63383"/>
    <lineage>
        <taxon>Eukaryota</taxon>
        <taxon>Fungi</taxon>
        <taxon>Dikarya</taxon>
        <taxon>Basidiomycota</taxon>
        <taxon>Ustilaginomycotina</taxon>
        <taxon>Ustilaginomycetes</taxon>
        <taxon>Ustilaginales</taxon>
        <taxon>Ustilaginaceae</taxon>
        <taxon>Melanopsichium</taxon>
    </lineage>
</organism>
<dbReference type="AlphaFoldDB" id="A0AAJ4XJM3"/>
<name>A0AAJ4XJM3_9BASI</name>
<gene>
    <name evidence="1" type="ORF">MEPE_02291</name>
</gene>
<evidence type="ECO:0000313" key="2">
    <source>
        <dbReference type="Proteomes" id="UP001294444"/>
    </source>
</evidence>
<evidence type="ECO:0000313" key="1">
    <source>
        <dbReference type="EMBL" id="SNX83584.1"/>
    </source>
</evidence>
<accession>A0AAJ4XJM3</accession>
<dbReference type="Proteomes" id="UP001294444">
    <property type="component" value="Unassembled WGS sequence"/>
</dbReference>
<comment type="caution">
    <text evidence="1">The sequence shown here is derived from an EMBL/GenBank/DDBJ whole genome shotgun (WGS) entry which is preliminary data.</text>
</comment>
<sequence length="82" mass="8552">MSPCHLSCASGGQSTSARTAHQGQARLLWAVAAHQGTQQNLSASNATLAILHKKKRDVAAFGRAHDALAAVRVGCKDAQAQF</sequence>
<protein>
    <submittedName>
        <fullName evidence="1">Uncharacterized protein</fullName>
    </submittedName>
</protein>
<dbReference type="EMBL" id="OAPG01000004">
    <property type="protein sequence ID" value="SNX83584.1"/>
    <property type="molecule type" value="Genomic_DNA"/>
</dbReference>
<proteinExistence type="predicted"/>